<protein>
    <recommendedName>
        <fullName evidence="2">BZIP domain-containing protein</fullName>
    </recommendedName>
</protein>
<evidence type="ECO:0000313" key="3">
    <source>
        <dbReference type="EMBL" id="GJQ10307.1"/>
    </source>
</evidence>
<gene>
    <name evidence="3" type="ORF">GpartN1_g2098.t1</name>
    <name evidence="4" type="ORF">GpartN1_g5156.t1</name>
</gene>
<feature type="coiled-coil region" evidence="1">
    <location>
        <begin position="74"/>
        <end position="108"/>
    </location>
</feature>
<sequence>MSSEKSGFKENTRETMFCTLHSASSERETRDLKGTTSARARRMSAEERNLVLLKRKLRNRASAVRSRKRRLAVIERLYGQLIELSLLASRLEERLRALELERPRLESVTNDSLGVVEHKYGQLVPFQEDFYMGEPLVLLFDSSPLLQKSFADWSASLSDLELENYFSLDLSYPNNSI</sequence>
<dbReference type="OrthoDB" id="10145at2759"/>
<reference evidence="3" key="1">
    <citation type="journal article" date="2022" name="Proc. Natl. Acad. Sci. U.S.A.">
        <title>Life cycle and functional genomics of the unicellular red alga Galdieria for elucidating algal and plant evolution and industrial use.</title>
        <authorList>
            <person name="Hirooka S."/>
            <person name="Itabashi T."/>
            <person name="Ichinose T.M."/>
            <person name="Onuma R."/>
            <person name="Fujiwara T."/>
            <person name="Yamashita S."/>
            <person name="Jong L.W."/>
            <person name="Tomita R."/>
            <person name="Iwane A.H."/>
            <person name="Miyagishima S.Y."/>
        </authorList>
    </citation>
    <scope>NUCLEOTIDE SEQUENCE</scope>
    <source>
        <strain evidence="3">NBRC 102759</strain>
    </source>
</reference>
<keyword evidence="5" id="KW-1185">Reference proteome</keyword>
<evidence type="ECO:0000256" key="1">
    <source>
        <dbReference type="SAM" id="Coils"/>
    </source>
</evidence>
<dbReference type="PROSITE" id="PS00036">
    <property type="entry name" value="BZIP_BASIC"/>
    <property type="match status" value="1"/>
</dbReference>
<evidence type="ECO:0000313" key="5">
    <source>
        <dbReference type="Proteomes" id="UP001061958"/>
    </source>
</evidence>
<dbReference type="GO" id="GO:0003700">
    <property type="term" value="F:DNA-binding transcription factor activity"/>
    <property type="evidence" value="ECO:0007669"/>
    <property type="project" value="InterPro"/>
</dbReference>
<keyword evidence="1" id="KW-0175">Coiled coil</keyword>
<dbReference type="SMART" id="SM00338">
    <property type="entry name" value="BRLZ"/>
    <property type="match status" value="1"/>
</dbReference>
<dbReference type="InterPro" id="IPR046347">
    <property type="entry name" value="bZIP_sf"/>
</dbReference>
<dbReference type="Pfam" id="PF07716">
    <property type="entry name" value="bZIP_2"/>
    <property type="match status" value="1"/>
</dbReference>
<dbReference type="Proteomes" id="UP001061958">
    <property type="component" value="Unassembled WGS sequence"/>
</dbReference>
<organism evidence="3 5">
    <name type="scientific">Galdieria partita</name>
    <dbReference type="NCBI Taxonomy" id="83374"/>
    <lineage>
        <taxon>Eukaryota</taxon>
        <taxon>Rhodophyta</taxon>
        <taxon>Bangiophyceae</taxon>
        <taxon>Galdieriales</taxon>
        <taxon>Galdieriaceae</taxon>
        <taxon>Galdieria</taxon>
    </lineage>
</organism>
<dbReference type="AlphaFoldDB" id="A0A9C7PUR9"/>
<evidence type="ECO:0000259" key="2">
    <source>
        <dbReference type="PROSITE" id="PS00036"/>
    </source>
</evidence>
<dbReference type="InterPro" id="IPR004827">
    <property type="entry name" value="bZIP"/>
</dbReference>
<dbReference type="EMBL" id="BQMJ01000042">
    <property type="protein sequence ID" value="GJQ13365.1"/>
    <property type="molecule type" value="Genomic_DNA"/>
</dbReference>
<accession>A0A9C7PUR9</accession>
<dbReference type="EMBL" id="BQMJ01000015">
    <property type="protein sequence ID" value="GJQ10307.1"/>
    <property type="molecule type" value="Genomic_DNA"/>
</dbReference>
<dbReference type="CDD" id="cd14686">
    <property type="entry name" value="bZIP"/>
    <property type="match status" value="1"/>
</dbReference>
<dbReference type="SUPFAM" id="SSF57959">
    <property type="entry name" value="Leucine zipper domain"/>
    <property type="match status" value="1"/>
</dbReference>
<reference evidence="3" key="2">
    <citation type="submission" date="2022-01" db="EMBL/GenBank/DDBJ databases">
        <authorList>
            <person name="Hirooka S."/>
            <person name="Miyagishima S.Y."/>
        </authorList>
    </citation>
    <scope>NUCLEOTIDE SEQUENCE</scope>
    <source>
        <strain evidence="3">NBRC 102759</strain>
    </source>
</reference>
<name>A0A9C7PUR9_9RHOD</name>
<evidence type="ECO:0000313" key="4">
    <source>
        <dbReference type="EMBL" id="GJQ13365.1"/>
    </source>
</evidence>
<proteinExistence type="predicted"/>
<feature type="domain" description="BZIP" evidence="2">
    <location>
        <begin position="54"/>
        <end position="69"/>
    </location>
</feature>
<comment type="caution">
    <text evidence="3">The sequence shown here is derived from an EMBL/GenBank/DDBJ whole genome shotgun (WGS) entry which is preliminary data.</text>
</comment>